<dbReference type="InterPro" id="IPR027417">
    <property type="entry name" value="P-loop_NTPase"/>
</dbReference>
<sequence length="351" mass="40860">MNIYDKNGWLDIPKIVNTCEKNEINFIFIIGARRTGKTYGIFKHFIEDVFSKDEKVIYMRRKTTQIDSVLVDTMNPWIDINHDLYRNFYFKKVKGEKSRVSLQEINEAGEEIYHGEAFSLTSLMNNRGFSGSDFSEGIYDEFIPEKLDKRIKGEEDAFLNGVETISANRELLGEKPFRWWIVSNSNTLDSPLIQSFGLLSNLEKMKKSGQEFSMLKDRGIIIILINKSPISEKKRKTALYKALTGSTDFEKMALDNEFAYDDMSSIKSEDLRKYRLICIVGSLGIYEHKNEAKLYISDHISGTCKDSFPDSELGKSQFKFYYSWVYNYIISNRISYQNLTVKFYIDKIFNI</sequence>
<dbReference type="Gene3D" id="3.40.50.300">
    <property type="entry name" value="P-loop containing nucleotide triphosphate hydrolases"/>
    <property type="match status" value="1"/>
</dbReference>
<name>A0A8S5U7A9_9CAUD</name>
<evidence type="ECO:0000313" key="1">
    <source>
        <dbReference type="EMBL" id="DAF90306.1"/>
    </source>
</evidence>
<proteinExistence type="predicted"/>
<dbReference type="InterPro" id="IPR008784">
    <property type="entry name" value="Podovirus_Gp16"/>
</dbReference>
<accession>A0A8S5U7A9</accession>
<dbReference type="Pfam" id="PF05894">
    <property type="entry name" value="Podovirus_Gp16"/>
    <property type="match status" value="1"/>
</dbReference>
<reference evidence="1" key="1">
    <citation type="journal article" date="2021" name="Proc. Natl. Acad. Sci. U.S.A.">
        <title>A Catalog of Tens of Thousands of Viruses from Human Metagenomes Reveals Hidden Associations with Chronic Diseases.</title>
        <authorList>
            <person name="Tisza M.J."/>
            <person name="Buck C.B."/>
        </authorList>
    </citation>
    <scope>NUCLEOTIDE SEQUENCE</scope>
    <source>
        <strain evidence="1">CtDd04</strain>
    </source>
</reference>
<organism evidence="1">
    <name type="scientific">Podoviridae sp. ctDd04</name>
    <dbReference type="NCBI Taxonomy" id="2825232"/>
    <lineage>
        <taxon>Viruses</taxon>
        <taxon>Duplodnaviria</taxon>
        <taxon>Heunggongvirae</taxon>
        <taxon>Uroviricota</taxon>
        <taxon>Caudoviricetes</taxon>
    </lineage>
</organism>
<protein>
    <submittedName>
        <fullName evidence="1">Terminase</fullName>
    </submittedName>
</protein>
<dbReference type="EMBL" id="BK016025">
    <property type="protein sequence ID" value="DAF90306.1"/>
    <property type="molecule type" value="Genomic_DNA"/>
</dbReference>